<keyword evidence="1" id="KW-0732">Signal</keyword>
<dbReference type="AlphaFoldDB" id="A0A2S9PY74"/>
<sequence>MVMAFGPRTPCAFMFTSCGYAFAALELRGNFWTLCKKCTDRWLDAADGWPTYEPDGLHFLRPDWVTFVRQPHDVQDRRVTV</sequence>
<proteinExistence type="predicted"/>
<gene>
    <name evidence="2" type="ORF">C6N75_09815</name>
</gene>
<dbReference type="EMBL" id="PVLV01000121">
    <property type="protein sequence ID" value="PRH79371.1"/>
    <property type="molecule type" value="Genomic_DNA"/>
</dbReference>
<evidence type="ECO:0000256" key="1">
    <source>
        <dbReference type="SAM" id="SignalP"/>
    </source>
</evidence>
<reference evidence="2 3" key="1">
    <citation type="submission" date="2018-03" db="EMBL/GenBank/DDBJ databases">
        <title>Novel Streptomyces sp. from soil.</title>
        <authorList>
            <person name="Tan G.Y.A."/>
            <person name="Lee Z.Y."/>
        </authorList>
    </citation>
    <scope>NUCLEOTIDE SEQUENCE [LARGE SCALE GENOMIC DNA]</scope>
    <source>
        <strain evidence="2 3">ST5x</strain>
    </source>
</reference>
<feature type="chain" id="PRO_5038836797" evidence="1">
    <location>
        <begin position="24"/>
        <end position="81"/>
    </location>
</feature>
<evidence type="ECO:0000313" key="3">
    <source>
        <dbReference type="Proteomes" id="UP000239322"/>
    </source>
</evidence>
<keyword evidence="3" id="KW-1185">Reference proteome</keyword>
<dbReference type="Proteomes" id="UP000239322">
    <property type="component" value="Unassembled WGS sequence"/>
</dbReference>
<comment type="caution">
    <text evidence="2">The sequence shown here is derived from an EMBL/GenBank/DDBJ whole genome shotgun (WGS) entry which is preliminary data.</text>
</comment>
<protein>
    <submittedName>
        <fullName evidence="2">Uncharacterized protein</fullName>
    </submittedName>
</protein>
<organism evidence="2 3">
    <name type="scientific">Streptomyces solincola</name>
    <dbReference type="NCBI Taxonomy" id="2100817"/>
    <lineage>
        <taxon>Bacteria</taxon>
        <taxon>Bacillati</taxon>
        <taxon>Actinomycetota</taxon>
        <taxon>Actinomycetes</taxon>
        <taxon>Kitasatosporales</taxon>
        <taxon>Streptomycetaceae</taxon>
        <taxon>Streptomyces</taxon>
    </lineage>
</organism>
<name>A0A2S9PY74_9ACTN</name>
<accession>A0A2S9PY74</accession>
<feature type="signal peptide" evidence="1">
    <location>
        <begin position="1"/>
        <end position="23"/>
    </location>
</feature>
<evidence type="ECO:0000313" key="2">
    <source>
        <dbReference type="EMBL" id="PRH79371.1"/>
    </source>
</evidence>